<name>A0A251VQ50_HELAN</name>
<organism evidence="1 2">
    <name type="scientific">Helianthus annuus</name>
    <name type="common">Common sunflower</name>
    <dbReference type="NCBI Taxonomy" id="4232"/>
    <lineage>
        <taxon>Eukaryota</taxon>
        <taxon>Viridiplantae</taxon>
        <taxon>Streptophyta</taxon>
        <taxon>Embryophyta</taxon>
        <taxon>Tracheophyta</taxon>
        <taxon>Spermatophyta</taxon>
        <taxon>Magnoliopsida</taxon>
        <taxon>eudicotyledons</taxon>
        <taxon>Gunneridae</taxon>
        <taxon>Pentapetalae</taxon>
        <taxon>asterids</taxon>
        <taxon>campanulids</taxon>
        <taxon>Asterales</taxon>
        <taxon>Asteraceae</taxon>
        <taxon>Asteroideae</taxon>
        <taxon>Heliantheae alliance</taxon>
        <taxon>Heliantheae</taxon>
        <taxon>Helianthus</taxon>
    </lineage>
</organism>
<gene>
    <name evidence="1" type="ORF">HannXRQ_Chr01g0016691</name>
</gene>
<accession>A0A251VQ50</accession>
<evidence type="ECO:0000313" key="2">
    <source>
        <dbReference type="Proteomes" id="UP000215914"/>
    </source>
</evidence>
<dbReference type="AlphaFoldDB" id="A0A251VQ50"/>
<dbReference type="InParanoid" id="A0A251VQ50"/>
<dbReference type="EMBL" id="CM007890">
    <property type="protein sequence ID" value="OTG37243.1"/>
    <property type="molecule type" value="Genomic_DNA"/>
</dbReference>
<reference evidence="2" key="1">
    <citation type="journal article" date="2017" name="Nature">
        <title>The sunflower genome provides insights into oil metabolism, flowering and Asterid evolution.</title>
        <authorList>
            <person name="Badouin H."/>
            <person name="Gouzy J."/>
            <person name="Grassa C.J."/>
            <person name="Murat F."/>
            <person name="Staton S.E."/>
            <person name="Cottret L."/>
            <person name="Lelandais-Briere C."/>
            <person name="Owens G.L."/>
            <person name="Carrere S."/>
            <person name="Mayjonade B."/>
            <person name="Legrand L."/>
            <person name="Gill N."/>
            <person name="Kane N.C."/>
            <person name="Bowers J.E."/>
            <person name="Hubner S."/>
            <person name="Bellec A."/>
            <person name="Berard A."/>
            <person name="Berges H."/>
            <person name="Blanchet N."/>
            <person name="Boniface M.C."/>
            <person name="Brunel D."/>
            <person name="Catrice O."/>
            <person name="Chaidir N."/>
            <person name="Claudel C."/>
            <person name="Donnadieu C."/>
            <person name="Faraut T."/>
            <person name="Fievet G."/>
            <person name="Helmstetter N."/>
            <person name="King M."/>
            <person name="Knapp S.J."/>
            <person name="Lai Z."/>
            <person name="Le Paslier M.C."/>
            <person name="Lippi Y."/>
            <person name="Lorenzon L."/>
            <person name="Mandel J.R."/>
            <person name="Marage G."/>
            <person name="Marchand G."/>
            <person name="Marquand E."/>
            <person name="Bret-Mestries E."/>
            <person name="Morien E."/>
            <person name="Nambeesan S."/>
            <person name="Nguyen T."/>
            <person name="Pegot-Espagnet P."/>
            <person name="Pouilly N."/>
            <person name="Raftis F."/>
            <person name="Sallet E."/>
            <person name="Schiex T."/>
            <person name="Thomas J."/>
            <person name="Vandecasteele C."/>
            <person name="Vares D."/>
            <person name="Vear F."/>
            <person name="Vautrin S."/>
            <person name="Crespi M."/>
            <person name="Mangin B."/>
            <person name="Burke J.M."/>
            <person name="Salse J."/>
            <person name="Munos S."/>
            <person name="Vincourt P."/>
            <person name="Rieseberg L.H."/>
            <person name="Langlade N.B."/>
        </authorList>
    </citation>
    <scope>NUCLEOTIDE SEQUENCE [LARGE SCALE GENOMIC DNA]</scope>
    <source>
        <strain evidence="2">cv. SF193</strain>
    </source>
</reference>
<dbReference type="Proteomes" id="UP000215914">
    <property type="component" value="Chromosome 1"/>
</dbReference>
<proteinExistence type="predicted"/>
<protein>
    <submittedName>
        <fullName evidence="1">Uncharacterized protein</fullName>
    </submittedName>
</protein>
<evidence type="ECO:0000313" key="1">
    <source>
        <dbReference type="EMBL" id="OTG37243.1"/>
    </source>
</evidence>
<keyword evidence="2" id="KW-1185">Reference proteome</keyword>
<sequence>MVVISPIDAIESRVANLLRSEVRVNLKMSEIMSFMIEGFVTAEVACCGHEQYNEIGVSKSGRLIVVKILHPLNAEVFQHQVTLCPQMIM</sequence>